<organism evidence="2 3">
    <name type="scientific">Nocardia sputorum</name>
    <dbReference type="NCBI Taxonomy" id="2984338"/>
    <lineage>
        <taxon>Bacteria</taxon>
        <taxon>Bacillati</taxon>
        <taxon>Actinomycetota</taxon>
        <taxon>Actinomycetes</taxon>
        <taxon>Mycobacteriales</taxon>
        <taxon>Nocardiaceae</taxon>
        <taxon>Nocardia</taxon>
    </lineage>
</organism>
<evidence type="ECO:0000313" key="3">
    <source>
        <dbReference type="Proteomes" id="UP001317870"/>
    </source>
</evidence>
<evidence type="ECO:0000313" key="2">
    <source>
        <dbReference type="EMBL" id="BDT99792.1"/>
    </source>
</evidence>
<protein>
    <recommendedName>
        <fullName evidence="1">SCO6045-like C-terminal domain-containing protein</fullName>
    </recommendedName>
</protein>
<feature type="domain" description="SCO6045-like C-terminal" evidence="1">
    <location>
        <begin position="14"/>
        <end position="95"/>
    </location>
</feature>
<evidence type="ECO:0000259" key="1">
    <source>
        <dbReference type="Pfam" id="PF26136"/>
    </source>
</evidence>
<keyword evidence="3" id="KW-1185">Reference proteome</keyword>
<dbReference type="InterPro" id="IPR058711">
    <property type="entry name" value="SCO6045-like_C"/>
</dbReference>
<accession>A0ABN6U3L6</accession>
<dbReference type="Pfam" id="PF26136">
    <property type="entry name" value="SCO6045_C"/>
    <property type="match status" value="1"/>
</dbReference>
<gene>
    <name evidence="2" type="ORF">IFM12276_28210</name>
</gene>
<reference evidence="2 3" key="1">
    <citation type="submission" date="2022-11" db="EMBL/GenBank/DDBJ databases">
        <title>Genome Sequencing of Nocardia sp. ON39_IFM12276 and assembly.</title>
        <authorList>
            <person name="Shimojima M."/>
            <person name="Toyokawa M."/>
            <person name="Uesaka K."/>
        </authorList>
    </citation>
    <scope>NUCLEOTIDE SEQUENCE [LARGE SCALE GENOMIC DNA]</scope>
    <source>
        <strain evidence="2 3">IFM 12276</strain>
    </source>
</reference>
<dbReference type="Proteomes" id="UP001317870">
    <property type="component" value="Chromosome"/>
</dbReference>
<dbReference type="RefSeq" id="WP_281879981.1">
    <property type="nucleotide sequence ID" value="NZ_AP026976.1"/>
</dbReference>
<sequence length="124" mass="13149">MSAGSGPAPHATLAERQAALVRALVAGAATPVGFDVDAVAAAAEALLHKRAHEVARRFPLLVHACDGDFTARFTTWAREHPKTTTSADAAAFAAAEGIDWNATPRRWAVSRLFRRHRAAGRGAR</sequence>
<name>A0ABN6U3L6_9NOCA</name>
<dbReference type="EMBL" id="AP026978">
    <property type="protein sequence ID" value="BDT99792.1"/>
    <property type="molecule type" value="Genomic_DNA"/>
</dbReference>
<proteinExistence type="predicted"/>